<dbReference type="AlphaFoldDB" id="A0AAP2GLP4"/>
<evidence type="ECO:0000313" key="3">
    <source>
        <dbReference type="EMBL" id="MBT1700329.1"/>
    </source>
</evidence>
<organism evidence="3 4">
    <name type="scientific">Chryseosolibacter histidini</name>
    <dbReference type="NCBI Taxonomy" id="2782349"/>
    <lineage>
        <taxon>Bacteria</taxon>
        <taxon>Pseudomonadati</taxon>
        <taxon>Bacteroidota</taxon>
        <taxon>Cytophagia</taxon>
        <taxon>Cytophagales</taxon>
        <taxon>Chryseotaleaceae</taxon>
        <taxon>Chryseosolibacter</taxon>
    </lineage>
</organism>
<dbReference type="InterPro" id="IPR036291">
    <property type="entry name" value="NAD(P)-bd_dom_sf"/>
</dbReference>
<gene>
    <name evidence="3" type="ORF">KK083_25810</name>
</gene>
<dbReference type="SUPFAM" id="SSF51735">
    <property type="entry name" value="NAD(P)-binding Rossmann-fold domains"/>
    <property type="match status" value="1"/>
</dbReference>
<evidence type="ECO:0000256" key="1">
    <source>
        <dbReference type="ARBA" id="ARBA00007430"/>
    </source>
</evidence>
<comment type="caution">
    <text evidence="3">The sequence shown here is derived from an EMBL/GenBank/DDBJ whole genome shotgun (WGS) entry which is preliminary data.</text>
</comment>
<dbReference type="Gene3D" id="3.40.50.720">
    <property type="entry name" value="NAD(P)-binding Rossmann-like Domain"/>
    <property type="match status" value="1"/>
</dbReference>
<name>A0AAP2GLP4_9BACT</name>
<dbReference type="EMBL" id="JAHESF010000039">
    <property type="protein sequence ID" value="MBT1700329.1"/>
    <property type="molecule type" value="Genomic_DNA"/>
</dbReference>
<protein>
    <submittedName>
        <fullName evidence="3">Polysaccharide biosynthesis protein</fullName>
    </submittedName>
</protein>
<keyword evidence="4" id="KW-1185">Reference proteome</keyword>
<evidence type="ECO:0000259" key="2">
    <source>
        <dbReference type="Pfam" id="PF02719"/>
    </source>
</evidence>
<dbReference type="InterPro" id="IPR003869">
    <property type="entry name" value="Polysac_CapD-like"/>
</dbReference>
<dbReference type="Pfam" id="PF02719">
    <property type="entry name" value="Polysacc_synt_2"/>
    <property type="match status" value="1"/>
</dbReference>
<dbReference type="PANTHER" id="PTHR43318">
    <property type="entry name" value="UDP-N-ACETYLGLUCOSAMINE 4,6-DEHYDRATASE"/>
    <property type="match status" value="1"/>
</dbReference>
<dbReference type="PANTHER" id="PTHR43318:SF1">
    <property type="entry name" value="POLYSACCHARIDE BIOSYNTHESIS PROTEIN EPSC-RELATED"/>
    <property type="match status" value="1"/>
</dbReference>
<proteinExistence type="inferred from homology"/>
<dbReference type="RefSeq" id="WP_254168865.1">
    <property type="nucleotide sequence ID" value="NZ_JAHESF010000039.1"/>
</dbReference>
<feature type="domain" description="Polysaccharide biosynthesis protein CapD-like" evidence="2">
    <location>
        <begin position="72"/>
        <end position="229"/>
    </location>
</feature>
<comment type="similarity">
    <text evidence="1">Belongs to the polysaccharide synthase family.</text>
</comment>
<evidence type="ECO:0000313" key="4">
    <source>
        <dbReference type="Proteomes" id="UP001319200"/>
    </source>
</evidence>
<dbReference type="InterPro" id="IPR051203">
    <property type="entry name" value="Polysaccharide_Synthase-Rel"/>
</dbReference>
<reference evidence="3 4" key="1">
    <citation type="submission" date="2021-05" db="EMBL/GenBank/DDBJ databases">
        <title>A Polyphasic approach of four new species of the genus Ohtaekwangia: Ohtaekwangia histidinii sp. nov., Ohtaekwangia cretensis sp. nov., Ohtaekwangia indiensis sp. nov., Ohtaekwangia reichenbachii sp. nov. from diverse environment.</title>
        <authorList>
            <person name="Octaviana S."/>
        </authorList>
    </citation>
    <scope>NUCLEOTIDE SEQUENCE [LARGE SCALE GENOMIC DNA]</scope>
    <source>
        <strain evidence="3 4">PWU4</strain>
    </source>
</reference>
<dbReference type="Proteomes" id="UP001319200">
    <property type="component" value="Unassembled WGS sequence"/>
</dbReference>
<sequence>MQEEIYDQIWKLSPFVNIPDAYTALKKCTSQLISLYHEQGRILDDPFEPVRHRTLALPMDPIEDMLRDSTCVVTGGLGCVGSRLVNELLRFNVRRIVILDIHDPQQLICCPDRLIHFHCDVANLPLLEKIFRFYRPDYVFHTAGQRDPGLAEVQVADTLRTNIIGTFNIVSACEATGIKQCVLASTGKASRYFTEEVYAASKKICEYIFDTTAKTSSVRYSMVRFTHILDNSIMNQQLAYESRHEPFISLHCPAKYVTAQNAAEAAYLLLNALTFSEKGQCKFLIVKNLAWPVESLEVALYHLKQSGRSVPIVFKGNPKGYSEQFFRGQLNWAKPDELNLLLNVYEHRFSTISPSRDMIISSIVSPDPRRLNDLMNNLRVAIGDHACREVLVNGLQKIVEDTLTRVPEEDTLNILHWGLEKEFLNGNSRADFNSITSLMFNSLKSVTRHQEEDHLWGGELLASGYRAP</sequence>
<accession>A0AAP2GLP4</accession>